<keyword evidence="3 7" id="KW-0227">DNA damage</keyword>
<dbReference type="RefSeq" id="WP_130556452.1">
    <property type="nucleotide sequence ID" value="NZ_AP028947.1"/>
</dbReference>
<dbReference type="PANTHER" id="PTHR33991:SF1">
    <property type="entry name" value="DNA REPAIR PROTEIN RECO"/>
    <property type="match status" value="1"/>
</dbReference>
<dbReference type="HAMAP" id="MF_00201">
    <property type="entry name" value="RecO"/>
    <property type="match status" value="1"/>
</dbReference>
<accession>A0AA86IYS7</accession>
<dbReference type="NCBIfam" id="TIGR00613">
    <property type="entry name" value="reco"/>
    <property type="match status" value="1"/>
</dbReference>
<dbReference type="InterPro" id="IPR022572">
    <property type="entry name" value="DNA_rep/recomb_RecO_N"/>
</dbReference>
<dbReference type="PANTHER" id="PTHR33991">
    <property type="entry name" value="DNA REPAIR PROTEIN RECO"/>
    <property type="match status" value="1"/>
</dbReference>
<gene>
    <name evidence="7 9" type="primary">recO</name>
    <name evidence="9" type="ORF">RGQ30_15430</name>
</gene>
<evidence type="ECO:0000256" key="6">
    <source>
        <dbReference type="ARBA" id="ARBA00033409"/>
    </source>
</evidence>
<sequence>MNNPRSGSDLAYVLHSVPYKETSLIVELFCREHGRMPVVAKGAKRPHSALRAVLVSFQPLSVRFSGKSDVKTLTQAEWLGGLMSPDGKALFAAYYLNELLMRGLTREDAHPELFDLYQQTLLGLSEGEDMNVCIRRFEVGLLQAFGYGLDWAYDAKGEAIEPALEYVWLDQHGWIPSVGGNVNNLQNGSVEQVVQGQWIAEIQEGIWSKAASSALKPITRKLLMTHVAPNGLMSRVWMEHLLRT</sequence>
<dbReference type="SUPFAM" id="SSF57863">
    <property type="entry name" value="ArfGap/RecO-like zinc finger"/>
    <property type="match status" value="1"/>
</dbReference>
<dbReference type="GO" id="GO:0006310">
    <property type="term" value="P:DNA recombination"/>
    <property type="evidence" value="ECO:0007669"/>
    <property type="project" value="UniProtKB-UniRule"/>
</dbReference>
<keyword evidence="10" id="KW-1185">Reference proteome</keyword>
<dbReference type="KEGG" id="lto:RGQ30_15430"/>
<dbReference type="AlphaFoldDB" id="A0AA86IYS7"/>
<dbReference type="InterPro" id="IPR012340">
    <property type="entry name" value="NA-bd_OB-fold"/>
</dbReference>
<reference evidence="9 10" key="1">
    <citation type="submission" date="2023-10" db="EMBL/GenBank/DDBJ databases">
        <title>Complete Genome Sequence of Limnobacter thiooxidans CS-K2T, Isolated from freshwater lake sediments in Bavaria, Germany.</title>
        <authorList>
            <person name="Naruki M."/>
            <person name="Watanabe A."/>
            <person name="Warashina T."/>
            <person name="Morita T."/>
            <person name="Arakawa K."/>
        </authorList>
    </citation>
    <scope>NUCLEOTIDE SEQUENCE [LARGE SCALE GENOMIC DNA]</scope>
    <source>
        <strain evidence="9 10">CS-K2</strain>
    </source>
</reference>
<dbReference type="InterPro" id="IPR003717">
    <property type="entry name" value="RecO"/>
</dbReference>
<evidence type="ECO:0000256" key="3">
    <source>
        <dbReference type="ARBA" id="ARBA00022763"/>
    </source>
</evidence>
<proteinExistence type="inferred from homology"/>
<dbReference type="InterPro" id="IPR042242">
    <property type="entry name" value="RecO_C"/>
</dbReference>
<dbReference type="GO" id="GO:0006302">
    <property type="term" value="P:double-strand break repair"/>
    <property type="evidence" value="ECO:0007669"/>
    <property type="project" value="TreeGrafter"/>
</dbReference>
<evidence type="ECO:0000313" key="10">
    <source>
        <dbReference type="Proteomes" id="UP001329151"/>
    </source>
</evidence>
<evidence type="ECO:0000256" key="5">
    <source>
        <dbReference type="ARBA" id="ARBA00023204"/>
    </source>
</evidence>
<dbReference type="Pfam" id="PF02565">
    <property type="entry name" value="RecO_C"/>
    <property type="match status" value="1"/>
</dbReference>
<dbReference type="EMBL" id="AP028947">
    <property type="protein sequence ID" value="BET26042.1"/>
    <property type="molecule type" value="Genomic_DNA"/>
</dbReference>
<keyword evidence="5 7" id="KW-0234">DNA repair</keyword>
<name>A0AA86IYS7_9BURK</name>
<evidence type="ECO:0000256" key="2">
    <source>
        <dbReference type="ARBA" id="ARBA00021310"/>
    </source>
</evidence>
<dbReference type="GO" id="GO:0043590">
    <property type="term" value="C:bacterial nucleoid"/>
    <property type="evidence" value="ECO:0007669"/>
    <property type="project" value="TreeGrafter"/>
</dbReference>
<comment type="similarity">
    <text evidence="1 7">Belongs to the RecO family.</text>
</comment>
<comment type="function">
    <text evidence="7">Involved in DNA repair and RecF pathway recombination.</text>
</comment>
<dbReference type="Gene3D" id="1.20.1440.120">
    <property type="entry name" value="Recombination protein O, C-terminal domain"/>
    <property type="match status" value="1"/>
</dbReference>
<evidence type="ECO:0000256" key="4">
    <source>
        <dbReference type="ARBA" id="ARBA00023172"/>
    </source>
</evidence>
<protein>
    <recommendedName>
        <fullName evidence="2 7">DNA repair protein RecO</fullName>
    </recommendedName>
    <alternativeName>
        <fullName evidence="6 7">Recombination protein O</fullName>
    </alternativeName>
</protein>
<dbReference type="InterPro" id="IPR037278">
    <property type="entry name" value="ARFGAP/RecO"/>
</dbReference>
<dbReference type="Pfam" id="PF11967">
    <property type="entry name" value="RecO_N"/>
    <property type="match status" value="1"/>
</dbReference>
<evidence type="ECO:0000259" key="8">
    <source>
        <dbReference type="Pfam" id="PF11967"/>
    </source>
</evidence>
<keyword evidence="4 7" id="KW-0233">DNA recombination</keyword>
<dbReference type="Proteomes" id="UP001329151">
    <property type="component" value="Chromosome"/>
</dbReference>
<evidence type="ECO:0000313" key="9">
    <source>
        <dbReference type="EMBL" id="BET26042.1"/>
    </source>
</evidence>
<evidence type="ECO:0000256" key="1">
    <source>
        <dbReference type="ARBA" id="ARBA00007452"/>
    </source>
</evidence>
<dbReference type="SUPFAM" id="SSF50249">
    <property type="entry name" value="Nucleic acid-binding proteins"/>
    <property type="match status" value="1"/>
</dbReference>
<feature type="domain" description="DNA replication/recombination mediator RecO N-terminal" evidence="8">
    <location>
        <begin position="11"/>
        <end position="80"/>
    </location>
</feature>
<organism evidence="9 10">
    <name type="scientific">Limnobacter thiooxidans</name>
    <dbReference type="NCBI Taxonomy" id="131080"/>
    <lineage>
        <taxon>Bacteria</taxon>
        <taxon>Pseudomonadati</taxon>
        <taxon>Pseudomonadota</taxon>
        <taxon>Betaproteobacteria</taxon>
        <taxon>Burkholderiales</taxon>
        <taxon>Burkholderiaceae</taxon>
        <taxon>Limnobacter</taxon>
    </lineage>
</organism>
<dbReference type="Gene3D" id="2.40.50.140">
    <property type="entry name" value="Nucleic acid-binding proteins"/>
    <property type="match status" value="1"/>
</dbReference>
<evidence type="ECO:0000256" key="7">
    <source>
        <dbReference type="HAMAP-Rule" id="MF_00201"/>
    </source>
</evidence>